<organism evidence="2 3">
    <name type="scientific">Euphydryas editha</name>
    <name type="common">Edith's checkerspot</name>
    <dbReference type="NCBI Taxonomy" id="104508"/>
    <lineage>
        <taxon>Eukaryota</taxon>
        <taxon>Metazoa</taxon>
        <taxon>Ecdysozoa</taxon>
        <taxon>Arthropoda</taxon>
        <taxon>Hexapoda</taxon>
        <taxon>Insecta</taxon>
        <taxon>Pterygota</taxon>
        <taxon>Neoptera</taxon>
        <taxon>Endopterygota</taxon>
        <taxon>Lepidoptera</taxon>
        <taxon>Glossata</taxon>
        <taxon>Ditrysia</taxon>
        <taxon>Papilionoidea</taxon>
        <taxon>Nymphalidae</taxon>
        <taxon>Nymphalinae</taxon>
        <taxon>Euphydryas</taxon>
    </lineage>
</organism>
<dbReference type="EMBL" id="CAKOGL010000017">
    <property type="protein sequence ID" value="CAH2097107.1"/>
    <property type="molecule type" value="Genomic_DNA"/>
</dbReference>
<dbReference type="Gene3D" id="3.60.10.10">
    <property type="entry name" value="Endonuclease/exonuclease/phosphatase"/>
    <property type="match status" value="1"/>
</dbReference>
<evidence type="ECO:0000313" key="3">
    <source>
        <dbReference type="Proteomes" id="UP001153954"/>
    </source>
</evidence>
<sequence length="256" mass="29639">MRRPGEGIEERNDYIMFHKGEHTGQKGVGFLIKSKLKKNIMGFVGVSDRIAVAHLKFQGYKKNWTIFQIYAPTEQAGKSDIEYFYESVSEAIKPHYNNNIIIMGDFNAQVSFDRFEEMFNKTVVIVLIALIGIPFIRAFPNELMKNEHRQIVQNIRCSDLIEDNIECENTQYWSVENPCYIKASNVPIPSNLILSSQETFKMSADVVNLYNNVFYGQEQKHWIRGNVINLYDNEYKGKLQVYDVSGGVVNDYRNHV</sequence>
<keyword evidence="1" id="KW-1133">Transmembrane helix</keyword>
<protein>
    <recommendedName>
        <fullName evidence="4">Endonuclease/exonuclease/phosphatase domain-containing protein</fullName>
    </recommendedName>
</protein>
<dbReference type="InterPro" id="IPR036691">
    <property type="entry name" value="Endo/exonu/phosph_ase_sf"/>
</dbReference>
<keyword evidence="3" id="KW-1185">Reference proteome</keyword>
<name>A0AAU9UDR5_EUPED</name>
<keyword evidence="1" id="KW-0472">Membrane</keyword>
<accession>A0AAU9UDR5</accession>
<evidence type="ECO:0000313" key="2">
    <source>
        <dbReference type="EMBL" id="CAH2097107.1"/>
    </source>
</evidence>
<feature type="transmembrane region" description="Helical" evidence="1">
    <location>
        <begin position="118"/>
        <end position="139"/>
    </location>
</feature>
<dbReference type="AlphaFoldDB" id="A0AAU9UDR5"/>
<gene>
    <name evidence="2" type="ORF">EEDITHA_LOCUS12370</name>
</gene>
<comment type="caution">
    <text evidence="2">The sequence shown here is derived from an EMBL/GenBank/DDBJ whole genome shotgun (WGS) entry which is preliminary data.</text>
</comment>
<dbReference type="SUPFAM" id="SSF56219">
    <property type="entry name" value="DNase I-like"/>
    <property type="match status" value="1"/>
</dbReference>
<reference evidence="2" key="1">
    <citation type="submission" date="2022-03" db="EMBL/GenBank/DDBJ databases">
        <authorList>
            <person name="Tunstrom K."/>
        </authorList>
    </citation>
    <scope>NUCLEOTIDE SEQUENCE</scope>
</reference>
<evidence type="ECO:0000256" key="1">
    <source>
        <dbReference type="SAM" id="Phobius"/>
    </source>
</evidence>
<evidence type="ECO:0008006" key="4">
    <source>
        <dbReference type="Google" id="ProtNLM"/>
    </source>
</evidence>
<dbReference type="Proteomes" id="UP001153954">
    <property type="component" value="Unassembled WGS sequence"/>
</dbReference>
<proteinExistence type="predicted"/>
<keyword evidence="1" id="KW-0812">Transmembrane</keyword>